<proteinExistence type="inferred from homology"/>
<dbReference type="Pfam" id="PF05670">
    <property type="entry name" value="NFACT-R_1"/>
    <property type="match status" value="1"/>
</dbReference>
<feature type="domain" description="NFACT RNA-binding" evidence="9">
    <location>
        <begin position="533"/>
        <end position="643"/>
    </location>
</feature>
<evidence type="ECO:0000256" key="4">
    <source>
        <dbReference type="ARBA" id="ARBA00022490"/>
    </source>
</evidence>
<keyword evidence="11" id="KW-1185">Reference proteome</keyword>
<dbReference type="Gene3D" id="2.30.310.10">
    <property type="entry name" value="ibrinogen binding protein from staphylococcus aureus domain"/>
    <property type="match status" value="1"/>
</dbReference>
<feature type="domain" description="NFACT protein C-terminal" evidence="10">
    <location>
        <begin position="891"/>
        <end position="980"/>
    </location>
</feature>
<dbReference type="OrthoDB" id="207084at2759"/>
<dbReference type="Pfam" id="PF05833">
    <property type="entry name" value="NFACT_N"/>
    <property type="match status" value="1"/>
</dbReference>
<evidence type="ECO:0000256" key="5">
    <source>
        <dbReference type="ARBA" id="ARBA00023054"/>
    </source>
</evidence>
<keyword evidence="5 7" id="KW-0175">Coiled coil</keyword>
<evidence type="ECO:0000259" key="10">
    <source>
        <dbReference type="Pfam" id="PF11923"/>
    </source>
</evidence>
<name>A0A6J1M3M2_DROHY</name>
<dbReference type="GO" id="GO:0000049">
    <property type="term" value="F:tRNA binding"/>
    <property type="evidence" value="ECO:0007669"/>
    <property type="project" value="TreeGrafter"/>
</dbReference>
<dbReference type="GO" id="GO:0072344">
    <property type="term" value="P:rescue of stalled ribosome"/>
    <property type="evidence" value="ECO:0007669"/>
    <property type="project" value="TreeGrafter"/>
</dbReference>
<keyword evidence="4" id="KW-0963">Cytoplasm</keyword>
<gene>
    <name evidence="12" type="primary">LOC111600804</name>
</gene>
<evidence type="ECO:0000259" key="9">
    <source>
        <dbReference type="Pfam" id="PF05670"/>
    </source>
</evidence>
<dbReference type="InterPro" id="IPR021846">
    <property type="entry name" value="NFACT-C"/>
</dbReference>
<dbReference type="CTD" id="43018"/>
<dbReference type="GO" id="GO:1990112">
    <property type="term" value="C:RQC complex"/>
    <property type="evidence" value="ECO:0007669"/>
    <property type="project" value="TreeGrafter"/>
</dbReference>
<dbReference type="GO" id="GO:0005737">
    <property type="term" value="C:cytoplasm"/>
    <property type="evidence" value="ECO:0007669"/>
    <property type="project" value="UniProtKB-SubCell"/>
</dbReference>
<dbReference type="Pfam" id="PF11923">
    <property type="entry name" value="NFACT-C"/>
    <property type="match status" value="1"/>
</dbReference>
<organism evidence="11 12">
    <name type="scientific">Drosophila hydei</name>
    <name type="common">Fruit fly</name>
    <dbReference type="NCBI Taxonomy" id="7224"/>
    <lineage>
        <taxon>Eukaryota</taxon>
        <taxon>Metazoa</taxon>
        <taxon>Ecdysozoa</taxon>
        <taxon>Arthropoda</taxon>
        <taxon>Hexapoda</taxon>
        <taxon>Insecta</taxon>
        <taxon>Pterygota</taxon>
        <taxon>Neoptera</taxon>
        <taxon>Endopterygota</taxon>
        <taxon>Diptera</taxon>
        <taxon>Brachycera</taxon>
        <taxon>Muscomorpha</taxon>
        <taxon>Ephydroidea</taxon>
        <taxon>Drosophilidae</taxon>
        <taxon>Drosophila</taxon>
    </lineage>
</organism>
<feature type="coiled-coil region" evidence="7">
    <location>
        <begin position="333"/>
        <end position="370"/>
    </location>
</feature>
<dbReference type="GO" id="GO:1990116">
    <property type="term" value="P:ribosome-associated ubiquitin-dependent protein catabolic process"/>
    <property type="evidence" value="ECO:0007669"/>
    <property type="project" value="TreeGrafter"/>
</dbReference>
<dbReference type="PANTHER" id="PTHR15239">
    <property type="entry name" value="NUCLEAR EXPORT MEDIATOR FACTOR NEMF"/>
    <property type="match status" value="1"/>
</dbReference>
<evidence type="ECO:0000256" key="6">
    <source>
        <dbReference type="ARBA" id="ARBA00023242"/>
    </source>
</evidence>
<sequence>MKTRFSSYDIICGVAELQRLIGLRVNQVYDIDNKTYLFRLHGGGASEKITLLIESGTRFHTTAFEWPKNVAPSGFCMKFRKHLKNKRLEHINQLGADRIVDFQFGTGEAAYHVFLELYDRGNVILTDNEQTILYILRPHSEGESIRFAVREKYPINRAKKGNSELLEEELREIVEHSTEGESLKRILMPILDCGPAVIEHVLIEHGLENHFLKGSVDQEQGQAESIKKQNKRKNRKNLQEAQSDIKLFDLTSDLPALMQAIKSARDIISIGQNGSCKGFIIQVKEEKPTNTEHTEHFYRNIEFHPYLFSQYKELPFKEYETFMEAVDEFFSSQESQKIDMKTLQQEREALKKLSNVKKDHTKRLEELNKVQDDDKKKAELITCNQSLVDKAILAIQSAIASQLSWPDIQELVKEAQANGDIVASSIKQLKLEINHISLLLTDPYNNGSEYTSDDNNAENNDSFIVDIDLALSAWANARRYYDLKRSAALKEQKTIDASQKALKSAERKTQQTLKEVRTISNIAKARKIFWFEKFFWFVSSENYLVIGGRDAQQNELIVKRYMRSKDIYVHADIQGASSVIIRNATGEEIPPKTLLEAGTMAISYSVAWDAKVVTNAYWVYSNQVSKTAPTGEYLGTGSFMIRGKKNFLPSCHLIMGLSLLFKLEDGFVQRHVGERKIRATEDIIDVDKIEQPEITSTDLIELNEGCDASTEYANNSFPNTEVKIEHDTGKITVKTDLFVETDKSSTVDQRSQDLTNDEDAVIIKPGPSRKKNQSTKKRRECKERSEKTSIEMLRITAPEMETNSAKVKRGQKGKLKKMKLKYKDQDDEERKIRMMILKSSGKDKLLTNSDTEEAKPSTLKKNTPAKALETVIDKNQIEIEDNDESPVTVDTDLLDSLTGVPFDDDELLFAIPVVAPYQALQQYKFKVKLTPGTGKRGKASKLALSIFSKEKACNNRERDLLKSIKEESLARNIPGKVKISAPQLQKLRK</sequence>
<keyword evidence="6" id="KW-0539">Nucleus</keyword>
<feature type="coiled-coil region" evidence="7">
    <location>
        <begin position="488"/>
        <end position="515"/>
    </location>
</feature>
<dbReference type="InterPro" id="IPR008532">
    <property type="entry name" value="NFACT_RNA-bd"/>
</dbReference>
<accession>A0A6J1M3M2</accession>
<dbReference type="GO" id="GO:0005634">
    <property type="term" value="C:nucleus"/>
    <property type="evidence" value="ECO:0007669"/>
    <property type="project" value="UniProtKB-SubCell"/>
</dbReference>
<dbReference type="PANTHER" id="PTHR15239:SF6">
    <property type="entry name" value="RIBOSOME QUALITY CONTROL COMPLEX SUBUNIT NEMF"/>
    <property type="match status" value="1"/>
</dbReference>
<evidence type="ECO:0000256" key="2">
    <source>
        <dbReference type="ARBA" id="ARBA00004496"/>
    </source>
</evidence>
<evidence type="ECO:0000313" key="12">
    <source>
        <dbReference type="RefSeq" id="XP_023172862.1"/>
    </source>
</evidence>
<dbReference type="Proteomes" id="UP000504633">
    <property type="component" value="Unplaced"/>
</dbReference>
<reference evidence="12" key="1">
    <citation type="submission" date="2025-08" db="UniProtKB">
        <authorList>
            <consortium name="RefSeq"/>
        </authorList>
    </citation>
    <scope>IDENTIFICATION</scope>
    <source>
        <strain evidence="12">15085-1641.00</strain>
        <tissue evidence="12">Whole body</tissue>
    </source>
</reference>
<dbReference type="FunFam" id="2.30.310.10:FF:000001">
    <property type="entry name" value="Nuclear export mediator factor Nemf"/>
    <property type="match status" value="1"/>
</dbReference>
<dbReference type="GeneID" id="111600804"/>
<evidence type="ECO:0000256" key="1">
    <source>
        <dbReference type="ARBA" id="ARBA00004123"/>
    </source>
</evidence>
<dbReference type="AlphaFoldDB" id="A0A6J1M3M2"/>
<comment type="subcellular location">
    <subcellularLocation>
        <location evidence="2">Cytoplasm</location>
    </subcellularLocation>
    <subcellularLocation>
        <location evidence="1">Nucleus</location>
    </subcellularLocation>
</comment>
<evidence type="ECO:0000256" key="7">
    <source>
        <dbReference type="SAM" id="Coils"/>
    </source>
</evidence>
<dbReference type="InterPro" id="IPR051608">
    <property type="entry name" value="RQC_Subunit_NEMF"/>
</dbReference>
<evidence type="ECO:0000256" key="8">
    <source>
        <dbReference type="SAM" id="MobiDB-lite"/>
    </source>
</evidence>
<evidence type="ECO:0000313" key="11">
    <source>
        <dbReference type="Proteomes" id="UP000504633"/>
    </source>
</evidence>
<dbReference type="OMA" id="MFLEFFA"/>
<dbReference type="KEGG" id="dhe:111600804"/>
<feature type="region of interest" description="Disordered" evidence="8">
    <location>
        <begin position="742"/>
        <end position="786"/>
    </location>
</feature>
<feature type="compositionally biased region" description="Basic residues" evidence="8">
    <location>
        <begin position="767"/>
        <end position="779"/>
    </location>
</feature>
<comment type="similarity">
    <text evidence="3">Belongs to the NEMF family.</text>
</comment>
<protein>
    <submittedName>
        <fullName evidence="12">Nuclear export mediator factor NEMF homolog</fullName>
    </submittedName>
</protein>
<dbReference type="GO" id="GO:0043023">
    <property type="term" value="F:ribosomal large subunit binding"/>
    <property type="evidence" value="ECO:0007669"/>
    <property type="project" value="TreeGrafter"/>
</dbReference>
<evidence type="ECO:0000256" key="3">
    <source>
        <dbReference type="ARBA" id="ARBA00008318"/>
    </source>
</evidence>
<dbReference type="RefSeq" id="XP_023172862.1">
    <property type="nucleotide sequence ID" value="XM_023317094.2"/>
</dbReference>